<evidence type="ECO:0000259" key="11">
    <source>
        <dbReference type="PROSITE" id="PS51038"/>
    </source>
</evidence>
<dbReference type="EMBL" id="LN891048">
    <property type="protein sequence ID" value="CUS10452.1"/>
    <property type="molecule type" value="Genomic_DNA"/>
</dbReference>
<dbReference type="InterPro" id="IPR029063">
    <property type="entry name" value="SAM-dependent_MTases_sf"/>
</dbReference>
<dbReference type="InterPro" id="IPR001025">
    <property type="entry name" value="BAH_dom"/>
</dbReference>
<evidence type="ECO:0000256" key="3">
    <source>
        <dbReference type="ARBA" id="ARBA00022603"/>
    </source>
</evidence>
<dbReference type="PROSITE" id="PS51679">
    <property type="entry name" value="SAM_MT_C5"/>
    <property type="match status" value="1"/>
</dbReference>
<dbReference type="Gene3D" id="2.30.30.490">
    <property type="match status" value="1"/>
</dbReference>
<dbReference type="InterPro" id="IPR043151">
    <property type="entry name" value="BAH_sf"/>
</dbReference>
<gene>
    <name evidence="12" type="ORF">GSTUAT00005533001</name>
</gene>
<dbReference type="Pfam" id="PF00145">
    <property type="entry name" value="DNA_methylase"/>
    <property type="match status" value="1"/>
</dbReference>
<dbReference type="PROSITE" id="PS51038">
    <property type="entry name" value="BAH"/>
    <property type="match status" value="1"/>
</dbReference>
<evidence type="ECO:0000256" key="10">
    <source>
        <dbReference type="SAM" id="MobiDB-lite"/>
    </source>
</evidence>
<dbReference type="InterPro" id="IPR018117">
    <property type="entry name" value="C5_DNA_meth_AS"/>
</dbReference>
<dbReference type="GO" id="GO:0044027">
    <property type="term" value="P:negative regulation of gene expression via chromosomal CpG island methylation"/>
    <property type="evidence" value="ECO:0007669"/>
    <property type="project" value="TreeGrafter"/>
</dbReference>
<keyword evidence="4 9" id="KW-0808">Transferase</keyword>
<dbReference type="SUPFAM" id="SSF53335">
    <property type="entry name" value="S-adenosyl-L-methionine-dependent methyltransferases"/>
    <property type="match status" value="1"/>
</dbReference>
<sequence length="1207" mass="134908">MASQLSPSPTPAGDSGYAGRKRGESSNDSMPLDTTPEITETDCEVWTSGKRKRTVMSTVEVNVPAKRTKAAITIRATRTANGKAKGKKASQPAAKLAVPEEPAIPGDVGDVVAPEGLEEMTETVDNDDFLDEEEEQNLTVVRNVTESCFLKGVAIPRLMFPKSQYEGFDFGMPVEKEPEVLTKLLKAEAVGAGDKTVSEDDFSCFSLDRFTIYYPTRKRLSGEMTLLSNLNVHRGDNLLLFDGVLSDGAGESYYVEGVAFALLSVGNYERKETHDVSGKIWIQTPSAKENNAWYELKNPSDEYSEYWEAFVWLANLSKHVIDFLVEKCDFEKRDIEKPDIDKPDIEKPDIEKPDIDKPDIEKPDIDKPDIEKPDIEKRDVVLLDFKSDFIDWLKVHHSESGAFQKWHAMYGKDDFRQAIAAHCDWLWNQAFNGSTGLNECKLWKEVRDLGVIDPVRETIERKTVVTPWVHECFDHVFGENLKKVVPPPKDIGATFEAVAIPIARRMKRDKTGNILRTKITSVEPGTVVALEREGTEWSKKIVVWYAYVHGIDKESDLGPELKVIWLYAHEDTILAKGKYPHHNELFFSDHCNCNEKPIHLSDLIGIVPVDFMVGPGVSGKEFFIRQKYRTSDPAFMTLTKADLISCTCGPGITCYEEVRLSFEVGDTVLLGSKKQDRDSLDPVMIHAFNDKEGMIAVRLFERKSRYDPKARPNEILWTPAVKPVGPEFIYRRCHVQFVSETDVQAGKIPAPYGRDGTGDCFIMSAVIDTDRKIKPYAHDSFPKTLREGYCIDSPLPNDKPRMKGMDLFCGGGSFGRGLEEGGVVDMKWAVDIDVPAMATYRANLRNQDTALYLGSVNNYMEDAIRGKYSDLVPHPNEVDFISAGSPCQGFSNANQLKNNDTGLRNCSLVASVATALDVFRPRHALLENVGGLASTRKLSTGVEVNVFAQLVCCVVGMGYQIQQFTLDSWSFGSAQSRSRLFLSIAAPGVSLPPRPTRSHDHGVVVRKRGLFTAPNGDKFGEREIEGPCPYNLITFKNGMRGLPNLGTGHVGACIPFPDHRHSRTENNLTRTLISHVPKFGQNRTWRKALDTGAMPMLFGNKVTNKTKLAPHCRSWSRLHEDGLCRTVTTQLTPQCAFTGTWLHPMEDRLITVMEARRAQSFPDDEVLLGNNAQAFKIVGNSVARSVALAWGISMRYAYLEQHNILRR</sequence>
<organism evidence="12 13">
    <name type="scientific">Tuber aestivum</name>
    <name type="common">summer truffle</name>
    <dbReference type="NCBI Taxonomy" id="59557"/>
    <lineage>
        <taxon>Eukaryota</taxon>
        <taxon>Fungi</taxon>
        <taxon>Dikarya</taxon>
        <taxon>Ascomycota</taxon>
        <taxon>Pezizomycotina</taxon>
        <taxon>Pezizomycetes</taxon>
        <taxon>Pezizales</taxon>
        <taxon>Tuberaceae</taxon>
        <taxon>Tuber</taxon>
    </lineage>
</organism>
<evidence type="ECO:0000256" key="7">
    <source>
        <dbReference type="ARBA" id="ARBA00023125"/>
    </source>
</evidence>
<accession>A0A292PS37</accession>
<dbReference type="EC" id="2.1.1.37" evidence="2"/>
<dbReference type="PANTHER" id="PTHR10629:SF54">
    <property type="entry name" value="DNA METHYLTRANSFERASE DIM-2"/>
    <property type="match status" value="1"/>
</dbReference>
<keyword evidence="7" id="KW-0238">DNA-binding</keyword>
<evidence type="ECO:0000256" key="5">
    <source>
        <dbReference type="ARBA" id="ARBA00022691"/>
    </source>
</evidence>
<evidence type="ECO:0000256" key="8">
    <source>
        <dbReference type="ARBA" id="ARBA00023242"/>
    </source>
</evidence>
<evidence type="ECO:0000256" key="6">
    <source>
        <dbReference type="ARBA" id="ARBA00022737"/>
    </source>
</evidence>
<dbReference type="PROSITE" id="PS00094">
    <property type="entry name" value="C5_MTASE_1"/>
    <property type="match status" value="1"/>
</dbReference>
<dbReference type="InterPro" id="IPR022702">
    <property type="entry name" value="Cytosine_MeTrfase1_RFD"/>
</dbReference>
<evidence type="ECO:0000256" key="9">
    <source>
        <dbReference type="PROSITE-ProRule" id="PRU01016"/>
    </source>
</evidence>
<keyword evidence="6" id="KW-0677">Repeat</keyword>
<dbReference type="AlphaFoldDB" id="A0A292PS37"/>
<name>A0A292PS37_9PEZI</name>
<dbReference type="GO" id="GO:0005634">
    <property type="term" value="C:nucleus"/>
    <property type="evidence" value="ECO:0007669"/>
    <property type="project" value="UniProtKB-SubCell"/>
</dbReference>
<dbReference type="GO" id="GO:0032259">
    <property type="term" value="P:methylation"/>
    <property type="evidence" value="ECO:0007669"/>
    <property type="project" value="UniProtKB-KW"/>
</dbReference>
<dbReference type="Pfam" id="PF25423">
    <property type="entry name" value="DUF7893"/>
    <property type="match status" value="1"/>
</dbReference>
<keyword evidence="5 9" id="KW-0949">S-adenosyl-L-methionine</keyword>
<protein>
    <recommendedName>
        <fullName evidence="2">DNA (cytosine-5-)-methyltransferase</fullName>
        <ecNumber evidence="2">2.1.1.37</ecNumber>
    </recommendedName>
</protein>
<feature type="domain" description="BAH" evidence="11">
    <location>
        <begin position="520"/>
        <end position="639"/>
    </location>
</feature>
<comment type="subcellular location">
    <subcellularLocation>
        <location evidence="1">Nucleus</location>
    </subcellularLocation>
</comment>
<dbReference type="Gene3D" id="3.90.120.10">
    <property type="entry name" value="DNA Methylase, subunit A, domain 2"/>
    <property type="match status" value="1"/>
</dbReference>
<reference evidence="12" key="1">
    <citation type="submission" date="2015-10" db="EMBL/GenBank/DDBJ databases">
        <authorList>
            <person name="Regsiter A."/>
            <person name="william w."/>
        </authorList>
    </citation>
    <scope>NUCLEOTIDE SEQUENCE</scope>
    <source>
        <strain evidence="12">Montdore</strain>
    </source>
</reference>
<keyword evidence="3 9" id="KW-0489">Methyltransferase</keyword>
<feature type="region of interest" description="Disordered" evidence="10">
    <location>
        <begin position="1"/>
        <end position="51"/>
    </location>
</feature>
<evidence type="ECO:0000313" key="12">
    <source>
        <dbReference type="EMBL" id="CUS10452.1"/>
    </source>
</evidence>
<evidence type="ECO:0000256" key="2">
    <source>
        <dbReference type="ARBA" id="ARBA00011975"/>
    </source>
</evidence>
<dbReference type="GO" id="GO:0003886">
    <property type="term" value="F:DNA (cytosine-5-)-methyltransferase activity"/>
    <property type="evidence" value="ECO:0007669"/>
    <property type="project" value="UniProtKB-EC"/>
</dbReference>
<keyword evidence="8" id="KW-0539">Nucleus</keyword>
<dbReference type="Gene3D" id="3.40.50.150">
    <property type="entry name" value="Vaccinia Virus protein VP39"/>
    <property type="match status" value="1"/>
</dbReference>
<dbReference type="Proteomes" id="UP001412239">
    <property type="component" value="Unassembled WGS sequence"/>
</dbReference>
<dbReference type="InterPro" id="IPR001525">
    <property type="entry name" value="C5_MeTfrase"/>
</dbReference>
<proteinExistence type="inferred from homology"/>
<keyword evidence="13" id="KW-1185">Reference proteome</keyword>
<comment type="similarity">
    <text evidence="9">Belongs to the class I-like SAM-binding methyltransferase superfamily. C5-methyltransferase family.</text>
</comment>
<feature type="region of interest" description="Disordered" evidence="10">
    <location>
        <begin position="338"/>
        <end position="369"/>
    </location>
</feature>
<evidence type="ECO:0000256" key="1">
    <source>
        <dbReference type="ARBA" id="ARBA00004123"/>
    </source>
</evidence>
<evidence type="ECO:0000313" key="13">
    <source>
        <dbReference type="Proteomes" id="UP001412239"/>
    </source>
</evidence>
<evidence type="ECO:0000256" key="4">
    <source>
        <dbReference type="ARBA" id="ARBA00022679"/>
    </source>
</evidence>
<dbReference type="InterPro" id="IPR057215">
    <property type="entry name" value="DUF7893"/>
</dbReference>
<dbReference type="PANTHER" id="PTHR10629">
    <property type="entry name" value="CYTOSINE-SPECIFIC METHYLTRANSFERASE"/>
    <property type="match status" value="1"/>
</dbReference>
<dbReference type="Pfam" id="PF12047">
    <property type="entry name" value="DNMT1-RFD"/>
    <property type="match status" value="1"/>
</dbReference>
<dbReference type="GO" id="GO:0003677">
    <property type="term" value="F:DNA binding"/>
    <property type="evidence" value="ECO:0007669"/>
    <property type="project" value="UniProtKB-KW"/>
</dbReference>
<dbReference type="InterPro" id="IPR050390">
    <property type="entry name" value="C5-Methyltransferase"/>
</dbReference>
<dbReference type="PRINTS" id="PR00105">
    <property type="entry name" value="C5METTRFRASE"/>
</dbReference>
<dbReference type="GO" id="GO:0003682">
    <property type="term" value="F:chromatin binding"/>
    <property type="evidence" value="ECO:0007669"/>
    <property type="project" value="InterPro"/>
</dbReference>
<feature type="active site" evidence="9">
    <location>
        <position position="887"/>
    </location>
</feature>